<gene>
    <name evidence="3" type="ORF">PPACK8108_LOCUS6596</name>
</gene>
<evidence type="ECO:0000313" key="3">
    <source>
        <dbReference type="EMBL" id="CAH7671781.1"/>
    </source>
</evidence>
<reference evidence="3" key="1">
    <citation type="submission" date="2022-06" db="EMBL/GenBank/DDBJ databases">
        <authorList>
            <consortium name="SYNGENTA / RWTH Aachen University"/>
        </authorList>
    </citation>
    <scope>NUCLEOTIDE SEQUENCE</scope>
</reference>
<sequence>MSCTQLMMFIAHFVLKDDLIKECRSDLTGARAETLSGSITSIDAAQAVSLCEQDWQRGTWWDLGWFVLISTLAFLFTGLVGAYYQQLLDPTLSQPIDPELAQQNISNSNSNNLYPLQSYGSDHMSSHLLSQEPPFAPPQYSHPPEYPTRYEGENRASAINKKDGLTNVKISSAGPS</sequence>
<protein>
    <submittedName>
        <fullName evidence="3">Uncharacterized protein</fullName>
    </submittedName>
</protein>
<name>A0AAV0AUU8_PHAPC</name>
<dbReference type="EMBL" id="CALTRL010001253">
    <property type="protein sequence ID" value="CAH7671781.1"/>
    <property type="molecule type" value="Genomic_DNA"/>
</dbReference>
<evidence type="ECO:0000256" key="1">
    <source>
        <dbReference type="SAM" id="MobiDB-lite"/>
    </source>
</evidence>
<dbReference type="Proteomes" id="UP001153365">
    <property type="component" value="Unassembled WGS sequence"/>
</dbReference>
<proteinExistence type="predicted"/>
<dbReference type="AlphaFoldDB" id="A0AAV0AUU8"/>
<accession>A0AAV0AUU8</accession>
<evidence type="ECO:0000256" key="2">
    <source>
        <dbReference type="SAM" id="Phobius"/>
    </source>
</evidence>
<feature type="transmembrane region" description="Helical" evidence="2">
    <location>
        <begin position="63"/>
        <end position="84"/>
    </location>
</feature>
<comment type="caution">
    <text evidence="3">The sequence shown here is derived from an EMBL/GenBank/DDBJ whole genome shotgun (WGS) entry which is preliminary data.</text>
</comment>
<keyword evidence="2" id="KW-0472">Membrane</keyword>
<evidence type="ECO:0000313" key="4">
    <source>
        <dbReference type="Proteomes" id="UP001153365"/>
    </source>
</evidence>
<feature type="region of interest" description="Disordered" evidence="1">
    <location>
        <begin position="123"/>
        <end position="176"/>
    </location>
</feature>
<organism evidence="3 4">
    <name type="scientific">Phakopsora pachyrhizi</name>
    <name type="common">Asian soybean rust disease fungus</name>
    <dbReference type="NCBI Taxonomy" id="170000"/>
    <lineage>
        <taxon>Eukaryota</taxon>
        <taxon>Fungi</taxon>
        <taxon>Dikarya</taxon>
        <taxon>Basidiomycota</taxon>
        <taxon>Pucciniomycotina</taxon>
        <taxon>Pucciniomycetes</taxon>
        <taxon>Pucciniales</taxon>
        <taxon>Phakopsoraceae</taxon>
        <taxon>Phakopsora</taxon>
    </lineage>
</organism>
<keyword evidence="2" id="KW-1133">Transmembrane helix</keyword>
<keyword evidence="2" id="KW-0812">Transmembrane</keyword>
<keyword evidence="4" id="KW-1185">Reference proteome</keyword>
<feature type="compositionally biased region" description="Basic and acidic residues" evidence="1">
    <location>
        <begin position="148"/>
        <end position="164"/>
    </location>
</feature>
<feature type="compositionally biased region" description="Pro residues" evidence="1">
    <location>
        <begin position="134"/>
        <end position="146"/>
    </location>
</feature>